<dbReference type="Proteomes" id="UP000475214">
    <property type="component" value="Unassembled WGS sequence"/>
</dbReference>
<evidence type="ECO:0000256" key="3">
    <source>
        <dbReference type="PIRSR" id="PIRSR006241-50"/>
    </source>
</evidence>
<gene>
    <name evidence="5" type="ORF">G1H10_06965</name>
</gene>
<dbReference type="InterPro" id="IPR013022">
    <property type="entry name" value="Xyl_isomerase-like_TIM-brl"/>
</dbReference>
<proteinExistence type="inferred from homology"/>
<dbReference type="GO" id="GO:0008903">
    <property type="term" value="F:hydroxypyruvate isomerase activity"/>
    <property type="evidence" value="ECO:0007669"/>
    <property type="project" value="TreeGrafter"/>
</dbReference>
<dbReference type="GO" id="GO:0046487">
    <property type="term" value="P:glyoxylate metabolic process"/>
    <property type="evidence" value="ECO:0007669"/>
    <property type="project" value="TreeGrafter"/>
</dbReference>
<organism evidence="5 6">
    <name type="scientific">Phytoactinopolyspora halotolerans</name>
    <dbReference type="NCBI Taxonomy" id="1981512"/>
    <lineage>
        <taxon>Bacteria</taxon>
        <taxon>Bacillati</taxon>
        <taxon>Actinomycetota</taxon>
        <taxon>Actinomycetes</taxon>
        <taxon>Jiangellales</taxon>
        <taxon>Jiangellaceae</taxon>
        <taxon>Phytoactinopolyspora</taxon>
    </lineage>
</organism>
<comment type="caution">
    <text evidence="5">The sequence shown here is derived from an EMBL/GenBank/DDBJ whole genome shotgun (WGS) entry which is preliminary data.</text>
</comment>
<feature type="domain" description="Xylose isomerase-like TIM barrel" evidence="4">
    <location>
        <begin position="23"/>
        <end position="259"/>
    </location>
</feature>
<dbReference type="SUPFAM" id="SSF51658">
    <property type="entry name" value="Xylose isomerase-like"/>
    <property type="match status" value="1"/>
</dbReference>
<comment type="similarity">
    <text evidence="2">Belongs to the hyi family.</text>
</comment>
<evidence type="ECO:0000256" key="2">
    <source>
        <dbReference type="PIRNR" id="PIRNR006241"/>
    </source>
</evidence>
<dbReference type="AlphaFoldDB" id="A0A6L9S4I2"/>
<dbReference type="PANTHER" id="PTHR43489:SF6">
    <property type="entry name" value="HYDROXYPYRUVATE ISOMERASE-RELATED"/>
    <property type="match status" value="1"/>
</dbReference>
<dbReference type="PANTHER" id="PTHR43489">
    <property type="entry name" value="ISOMERASE"/>
    <property type="match status" value="1"/>
</dbReference>
<dbReference type="RefSeq" id="WP_163734705.1">
    <property type="nucleotide sequence ID" value="NZ_JAAGOA010000004.1"/>
</dbReference>
<dbReference type="Pfam" id="PF01261">
    <property type="entry name" value="AP_endonuc_2"/>
    <property type="match status" value="1"/>
</dbReference>
<name>A0A6L9S4I2_9ACTN</name>
<evidence type="ECO:0000256" key="1">
    <source>
        <dbReference type="ARBA" id="ARBA00023235"/>
    </source>
</evidence>
<dbReference type="InterPro" id="IPR036237">
    <property type="entry name" value="Xyl_isomerase-like_sf"/>
</dbReference>
<dbReference type="PIRSF" id="PIRSF006241">
    <property type="entry name" value="HyI"/>
    <property type="match status" value="1"/>
</dbReference>
<keyword evidence="1 2" id="KW-0413">Isomerase</keyword>
<protein>
    <submittedName>
        <fullName evidence="5">TIM barrel protein</fullName>
    </submittedName>
</protein>
<evidence type="ECO:0000313" key="5">
    <source>
        <dbReference type="EMBL" id="NED99906.1"/>
    </source>
</evidence>
<dbReference type="InterPro" id="IPR026040">
    <property type="entry name" value="HyI-like"/>
</dbReference>
<evidence type="ECO:0000259" key="4">
    <source>
        <dbReference type="Pfam" id="PF01261"/>
    </source>
</evidence>
<keyword evidence="6" id="KW-1185">Reference proteome</keyword>
<evidence type="ECO:0000313" key="6">
    <source>
        <dbReference type="Proteomes" id="UP000475214"/>
    </source>
</evidence>
<feature type="active site" description="Proton donor/acceptor" evidence="3">
    <location>
        <position position="151"/>
    </location>
</feature>
<sequence>MDTSRYAVNCSILLADRPIPDRLAAVKRAGIEAVEFWWPFATAMPDDAEVDSFIAAVRASGLRLVGLNLFAGDMPAGDRGIASWPGREKELLASARIAARIGDELGCPAFNTLYGNRLDGVRTDEQDALAERNLREVADVLAEIGGTVLVEPVSGADAYPLKSADDAVAVIERVGGAGAGPSNLGLLLDVYHLSVNGDDVPAAIERHRSRIAHVQIADAPGRGFPGSGDLPLRTWIDDITAGGYGGWIALEYSSDDADPLGWLAHGNDDGRNLR</sequence>
<accession>A0A6L9S4I2</accession>
<dbReference type="EMBL" id="JAAGOA010000004">
    <property type="protein sequence ID" value="NED99906.1"/>
    <property type="molecule type" value="Genomic_DNA"/>
</dbReference>
<dbReference type="InterPro" id="IPR050417">
    <property type="entry name" value="Sugar_Epim/Isomerase"/>
</dbReference>
<feature type="active site" description="Proton donor/acceptor" evidence="3">
    <location>
        <position position="251"/>
    </location>
</feature>
<reference evidence="5 6" key="1">
    <citation type="submission" date="2020-02" db="EMBL/GenBank/DDBJ databases">
        <authorList>
            <person name="Li X.-J."/>
            <person name="Han X.-M."/>
        </authorList>
    </citation>
    <scope>NUCLEOTIDE SEQUENCE [LARGE SCALE GENOMIC DNA]</scope>
    <source>
        <strain evidence="5 6">CCTCC AB 2017055</strain>
    </source>
</reference>
<dbReference type="Gene3D" id="3.20.20.150">
    <property type="entry name" value="Divalent-metal-dependent TIM barrel enzymes"/>
    <property type="match status" value="1"/>
</dbReference>